<dbReference type="Ensembl" id="ENSSTUT00000005422.1">
    <property type="protein sequence ID" value="ENSSTUP00000005122.1"/>
    <property type="gene ID" value="ENSSTUG00000002510.1"/>
</dbReference>
<reference evidence="17" key="1">
    <citation type="submission" date="2025-05" db="UniProtKB">
        <authorList>
            <consortium name="Ensembl"/>
        </authorList>
    </citation>
    <scope>IDENTIFICATION</scope>
</reference>
<dbReference type="PRINTS" id="PR01185">
    <property type="entry name" value="INTEGRINA"/>
</dbReference>
<dbReference type="Gene3D" id="2.60.40.1510">
    <property type="entry name" value="ntegrin, alpha v. Chain A, domain 3"/>
    <property type="match status" value="1"/>
</dbReference>
<proteinExistence type="inferred from homology"/>
<dbReference type="GO" id="GO:0005178">
    <property type="term" value="F:integrin binding"/>
    <property type="evidence" value="ECO:0007669"/>
    <property type="project" value="TreeGrafter"/>
</dbReference>
<evidence type="ECO:0000256" key="2">
    <source>
        <dbReference type="ARBA" id="ARBA00008054"/>
    </source>
</evidence>
<dbReference type="Gene3D" id="2.60.40.1460">
    <property type="entry name" value="Integrin domains. Chain A, domain 2"/>
    <property type="match status" value="1"/>
</dbReference>
<gene>
    <name evidence="17" type="primary">LOC115169477</name>
</gene>
<feature type="repeat" description="FG-GAP" evidence="12">
    <location>
        <begin position="358"/>
        <end position="419"/>
    </location>
</feature>
<dbReference type="GeneTree" id="ENSGT00940000155353"/>
<dbReference type="Pfam" id="PF08441">
    <property type="entry name" value="Integrin_A_Ig_1"/>
    <property type="match status" value="1"/>
</dbReference>
<feature type="repeat" description="FG-GAP" evidence="12">
    <location>
        <begin position="477"/>
        <end position="539"/>
    </location>
</feature>
<feature type="repeat" description="FG-GAP" evidence="12">
    <location>
        <begin position="86"/>
        <end position="149"/>
    </location>
</feature>
<dbReference type="Proteomes" id="UP000472277">
    <property type="component" value="Chromosome 3"/>
</dbReference>
<keyword evidence="7 13" id="KW-1133">Transmembrane helix</keyword>
<keyword evidence="3 13" id="KW-0812">Transmembrane</keyword>
<comment type="subcellular location">
    <subcellularLocation>
        <location evidence="1 13">Membrane</location>
        <topology evidence="1 13">Single-pass type I membrane protein</topology>
    </subcellularLocation>
</comment>
<keyword evidence="18" id="KW-1185">Reference proteome</keyword>
<evidence type="ECO:0000313" key="17">
    <source>
        <dbReference type="Ensembl" id="ENSSTUP00000005122.1"/>
    </source>
</evidence>
<comment type="caution">
    <text evidence="13">Lacks conserved residue(s) required for the propagation of feature annotation.</text>
</comment>
<keyword evidence="9 13" id="KW-0472">Membrane</keyword>
<feature type="domain" description="Integrin alpha first immunoglubulin-like" evidence="14">
    <location>
        <begin position="524"/>
        <end position="676"/>
    </location>
</feature>
<evidence type="ECO:0000313" key="18">
    <source>
        <dbReference type="Proteomes" id="UP000472277"/>
    </source>
</evidence>
<evidence type="ECO:0000256" key="1">
    <source>
        <dbReference type="ARBA" id="ARBA00004479"/>
    </source>
</evidence>
<feature type="transmembrane region" description="Helical" evidence="13">
    <location>
        <begin position="1097"/>
        <end position="1121"/>
    </location>
</feature>
<dbReference type="GO" id="GO:0033627">
    <property type="term" value="P:cell adhesion mediated by integrin"/>
    <property type="evidence" value="ECO:0007669"/>
    <property type="project" value="TreeGrafter"/>
</dbReference>
<dbReference type="Gene3D" id="1.20.5.930">
    <property type="entry name" value="Bicelle-embedded integrin alpha(iib) transmembrane segment"/>
    <property type="match status" value="1"/>
</dbReference>
<dbReference type="SMART" id="SM00191">
    <property type="entry name" value="Int_alpha"/>
    <property type="match status" value="5"/>
</dbReference>
<dbReference type="AlphaFoldDB" id="A0A673W8V2"/>
<dbReference type="InterPro" id="IPR013649">
    <property type="entry name" value="Integrin_alpha_Ig-like_1"/>
</dbReference>
<dbReference type="Pfam" id="PF20806">
    <property type="entry name" value="Integrin_A_Ig_3"/>
    <property type="match status" value="1"/>
</dbReference>
<evidence type="ECO:0000256" key="5">
    <source>
        <dbReference type="ARBA" id="ARBA00022737"/>
    </source>
</evidence>
<feature type="domain" description="Integrin alpha second immunoglobulin-like" evidence="15">
    <location>
        <begin position="679"/>
        <end position="833"/>
    </location>
</feature>
<evidence type="ECO:0000256" key="12">
    <source>
        <dbReference type="PROSITE-ProRule" id="PRU00803"/>
    </source>
</evidence>
<dbReference type="InterPro" id="IPR032695">
    <property type="entry name" value="Integrin_dom_sf"/>
</dbReference>
<keyword evidence="11" id="KW-0325">Glycoprotein</keyword>
<dbReference type="Ensembl" id="ENSSTUT00000005362.1">
    <property type="protein sequence ID" value="ENSSTUP00000005067.1"/>
    <property type="gene ID" value="ENSSTUG00000002510.1"/>
</dbReference>
<evidence type="ECO:0000256" key="4">
    <source>
        <dbReference type="ARBA" id="ARBA00022729"/>
    </source>
</evidence>
<evidence type="ECO:0000256" key="13">
    <source>
        <dbReference type="RuleBase" id="RU003762"/>
    </source>
</evidence>
<dbReference type="InterPro" id="IPR048285">
    <property type="entry name" value="Integrin_alpha_Ig-like_2"/>
</dbReference>
<evidence type="ECO:0000256" key="9">
    <source>
        <dbReference type="ARBA" id="ARBA00023136"/>
    </source>
</evidence>
<dbReference type="InterPro" id="IPR000413">
    <property type="entry name" value="Integrin_alpha"/>
</dbReference>
<evidence type="ECO:0000259" key="15">
    <source>
        <dbReference type="Pfam" id="PF20805"/>
    </source>
</evidence>
<dbReference type="InterPro" id="IPR013519">
    <property type="entry name" value="Int_alpha_beta-p"/>
</dbReference>
<name>A0A673W8V2_SALTR</name>
<dbReference type="InterPro" id="IPR013517">
    <property type="entry name" value="FG-GAP"/>
</dbReference>
<comment type="similarity">
    <text evidence="2 13">Belongs to the integrin alpha chain family.</text>
</comment>
<evidence type="ECO:0000259" key="14">
    <source>
        <dbReference type="Pfam" id="PF08441"/>
    </source>
</evidence>
<dbReference type="SUPFAM" id="SSF69179">
    <property type="entry name" value="Integrin domains"/>
    <property type="match status" value="3"/>
</dbReference>
<evidence type="ECO:0000256" key="11">
    <source>
        <dbReference type="ARBA" id="ARBA00023180"/>
    </source>
</evidence>
<evidence type="ECO:0000259" key="16">
    <source>
        <dbReference type="Pfam" id="PF20806"/>
    </source>
</evidence>
<dbReference type="InterPro" id="IPR028994">
    <property type="entry name" value="Integrin_alpha_N"/>
</dbReference>
<organism evidence="17 18">
    <name type="scientific">Salmo trutta</name>
    <name type="common">Brown trout</name>
    <dbReference type="NCBI Taxonomy" id="8032"/>
    <lineage>
        <taxon>Eukaryota</taxon>
        <taxon>Metazoa</taxon>
        <taxon>Chordata</taxon>
        <taxon>Craniata</taxon>
        <taxon>Vertebrata</taxon>
        <taxon>Euteleostomi</taxon>
        <taxon>Actinopterygii</taxon>
        <taxon>Neopterygii</taxon>
        <taxon>Teleostei</taxon>
        <taxon>Protacanthopterygii</taxon>
        <taxon>Salmoniformes</taxon>
        <taxon>Salmonidae</taxon>
        <taxon>Salmoninae</taxon>
        <taxon>Salmo</taxon>
    </lineage>
</organism>
<dbReference type="InterPro" id="IPR048286">
    <property type="entry name" value="Integrin_alpha_Ig-like_3"/>
</dbReference>
<keyword evidence="5" id="KW-0677">Repeat</keyword>
<feature type="domain" description="Integrin alpha third immunoglobulin-like" evidence="16">
    <location>
        <begin position="840"/>
        <end position="1053"/>
    </location>
</feature>
<dbReference type="Gene3D" id="2.130.10.130">
    <property type="entry name" value="Integrin alpha, N-terminal"/>
    <property type="match status" value="1"/>
</dbReference>
<feature type="transmembrane region" description="Helical" evidence="13">
    <location>
        <begin position="1062"/>
        <end position="1085"/>
    </location>
</feature>
<evidence type="ECO:0000256" key="3">
    <source>
        <dbReference type="ARBA" id="ARBA00022692"/>
    </source>
</evidence>
<dbReference type="SUPFAM" id="SSF69318">
    <property type="entry name" value="Integrin alpha N-terminal domain"/>
    <property type="match status" value="1"/>
</dbReference>
<dbReference type="OMA" id="TKVAWWI"/>
<dbReference type="Pfam" id="PF20805">
    <property type="entry name" value="Integrin_A_Ig_2"/>
    <property type="match status" value="1"/>
</dbReference>
<dbReference type="Gene3D" id="2.60.40.1530">
    <property type="entry name" value="ntegrin, alpha v. Chain A, domain 4"/>
    <property type="match status" value="1"/>
</dbReference>
<dbReference type="PANTHER" id="PTHR23220:SF9">
    <property type="entry name" value="INTEGRIN ALPHA-6"/>
    <property type="match status" value="1"/>
</dbReference>
<keyword evidence="10 13" id="KW-0675">Receptor</keyword>
<dbReference type="GO" id="GO:0098609">
    <property type="term" value="P:cell-cell adhesion"/>
    <property type="evidence" value="ECO:0007669"/>
    <property type="project" value="TreeGrafter"/>
</dbReference>
<dbReference type="PANTHER" id="PTHR23220">
    <property type="entry name" value="INTEGRIN ALPHA"/>
    <property type="match status" value="1"/>
</dbReference>
<dbReference type="Pfam" id="PF01839">
    <property type="entry name" value="FG-GAP"/>
    <property type="match status" value="2"/>
</dbReference>
<keyword evidence="6 13" id="KW-0130">Cell adhesion</keyword>
<evidence type="ECO:0000256" key="6">
    <source>
        <dbReference type="ARBA" id="ARBA00022889"/>
    </source>
</evidence>
<dbReference type="GO" id="GO:0050900">
    <property type="term" value="P:leukocyte migration"/>
    <property type="evidence" value="ECO:0007669"/>
    <property type="project" value="TreeGrafter"/>
</dbReference>
<keyword evidence="4" id="KW-0732">Signal</keyword>
<dbReference type="GO" id="GO:0009897">
    <property type="term" value="C:external side of plasma membrane"/>
    <property type="evidence" value="ECO:0007669"/>
    <property type="project" value="TreeGrafter"/>
</dbReference>
<dbReference type="GO" id="GO:0007160">
    <property type="term" value="P:cell-matrix adhesion"/>
    <property type="evidence" value="ECO:0007669"/>
    <property type="project" value="TreeGrafter"/>
</dbReference>
<dbReference type="GO" id="GO:0008305">
    <property type="term" value="C:integrin complex"/>
    <property type="evidence" value="ECO:0007669"/>
    <property type="project" value="InterPro"/>
</dbReference>
<sequence>MSLEWNKQTLYTAASAESHPISVVLPSHSASQHEDTTEEAIGLARPESCTNNTNMTIQWWGLLLDLWFLLACLPFHISAFNLDTDTKHVLRKNGDPGSLFGFSLALHQQLNPVNKKLLLVGAPRAKSFIKAEVTGGIYQCELTTDSKSCERVKLDNDEFLKSNDVKDQWMGVRVTSQGPGQSVMTCAHRYQEWSTNPDTPNLVFGQCYILGEDLHKSDAHRIWRRVICDDRKHIKDKPKNPDWFGYCQQGHSAAFAKDNTSLLFGGPGAYQWKGIVRMESLDNLEVSNEEPCETGDVDRLDRDLIPLLNNSYLGFSIDSGMALTKKGQLTIVSGAPRGGFSGEVAFLKKDPLAERSLSVENILKGPGLASSFGYDIAVVDLNADGWDDLAVGAPEFFLKEGVVGGAVYIYINNRGRQWEKIEPVRLDGNKDSMFGLAVENIGDVNQDGYEDIAVGAPYDGVGRVYLYYGSSGGIHKKTAQIITAESYNIRRFGFSLTGKIDMDGNHYPDLAVGSLSDSIFVYRARPVVNIREDLQITPSTINMMAERCDKPNCTFKAFACFTYTAQPPSYNPRLTINYAFEADAETRKQRRSSRMQFLGQSQGVLELAGQGKEKCTETQLKLLGDIKDRLHSIPISVSVSLLNDSKTESKSPLPALTPILSIYEQSTATSEVIFINKGCGSDNICQSNLELQYRFCSRPKLLGQDVFTPLPSERGIPVISAGDEDIALEVNVTNREGDDAHQSHLVIKLPDSLSFSSLYFNHISEVLVKCNPNDNGTLTDCELGNPFKRDAEVTFYVILSTSRISLSTTDVNVTLQLETTSMQKIQASEAKAKVVFELHLQVFGLARPSQVSFGGAVKGESAMKSEDDIGTLVEYEFRIWNLGRPLKSFANASLNIYWPKENAVGKWLLYLVQIHSEGIQNVPCSPLKEISPIQHIKGSRDISRKRRATHQEAFSSEDGFSFLSKKRKYKTLTCSDELKCVEIRCPLLGLDSTAVVFLQARLWNSTFLEDYSSLNYLDIVLDATLSLTDSTENIELRKTEKSGTQVRLTVFPERKAAIWAKVAWWVIFLSVMVGLLLLALLGFLLWKCIKYPVAKKYHVICLSVMVGLLLLALLGFLLWMVTQCGIHHQIKCIYKALLTSADISKCCTETQPKTPNSKQCRCRSTVARKNSLERPEPRKKPREEPGYEGWPVLFWLCRVEIITEHGQDVQMFIDDQQGQIIIITVVVEGTTGQHPRSKCQLAFHS</sequence>
<feature type="repeat" description="FG-GAP" evidence="12">
    <location>
        <begin position="420"/>
        <end position="476"/>
    </location>
</feature>
<accession>A0A673W8V2</accession>
<protein>
    <submittedName>
        <fullName evidence="17">Integrin alpha-6-like</fullName>
    </submittedName>
</protein>
<evidence type="ECO:0000256" key="10">
    <source>
        <dbReference type="ARBA" id="ARBA00023170"/>
    </source>
</evidence>
<evidence type="ECO:0000256" key="8">
    <source>
        <dbReference type="ARBA" id="ARBA00023037"/>
    </source>
</evidence>
<dbReference type="PROSITE" id="PS51470">
    <property type="entry name" value="FG_GAP"/>
    <property type="match status" value="4"/>
</dbReference>
<dbReference type="GO" id="GO:0007229">
    <property type="term" value="P:integrin-mediated signaling pathway"/>
    <property type="evidence" value="ECO:0007669"/>
    <property type="project" value="UniProtKB-KW"/>
</dbReference>
<evidence type="ECO:0000256" key="7">
    <source>
        <dbReference type="ARBA" id="ARBA00022989"/>
    </source>
</evidence>
<keyword evidence="8 13" id="KW-0401">Integrin</keyword>